<gene>
    <name evidence="2" type="ORF">EJ05DRAFT_487334</name>
</gene>
<name>A0A6A6W0I5_9PEZI</name>
<feature type="region of interest" description="Disordered" evidence="1">
    <location>
        <begin position="95"/>
        <end position="138"/>
    </location>
</feature>
<sequence length="193" mass="21632">MIESVTAARYQDGWELVLYPGYNQHIHDSRLDNPRRNLDFVGIFHNGARFLLYDDGTYSALYTTAAGVNHIKERGLADSYVDASIDSFDIDGKGEANGSVKGTASEGDSDNEDGGNDSNNNSDNNDNSGSGNDSSTDLRIEGVFGHEQIGGITWYKYKYHGREEYGYYVPQDQRSTAKRAIENYWDDQRLFIE</sequence>
<reference evidence="2" key="1">
    <citation type="journal article" date="2020" name="Stud. Mycol.">
        <title>101 Dothideomycetes genomes: a test case for predicting lifestyles and emergence of pathogens.</title>
        <authorList>
            <person name="Haridas S."/>
            <person name="Albert R."/>
            <person name="Binder M."/>
            <person name="Bloem J."/>
            <person name="Labutti K."/>
            <person name="Salamov A."/>
            <person name="Andreopoulos B."/>
            <person name="Baker S."/>
            <person name="Barry K."/>
            <person name="Bills G."/>
            <person name="Bluhm B."/>
            <person name="Cannon C."/>
            <person name="Castanera R."/>
            <person name="Culley D."/>
            <person name="Daum C."/>
            <person name="Ezra D."/>
            <person name="Gonzalez J."/>
            <person name="Henrissat B."/>
            <person name="Kuo A."/>
            <person name="Liang C."/>
            <person name="Lipzen A."/>
            <person name="Lutzoni F."/>
            <person name="Magnuson J."/>
            <person name="Mondo S."/>
            <person name="Nolan M."/>
            <person name="Ohm R."/>
            <person name="Pangilinan J."/>
            <person name="Park H.-J."/>
            <person name="Ramirez L."/>
            <person name="Alfaro M."/>
            <person name="Sun H."/>
            <person name="Tritt A."/>
            <person name="Yoshinaga Y."/>
            <person name="Zwiers L.-H."/>
            <person name="Turgeon B."/>
            <person name="Goodwin S."/>
            <person name="Spatafora J."/>
            <person name="Crous P."/>
            <person name="Grigoriev I."/>
        </authorList>
    </citation>
    <scope>NUCLEOTIDE SEQUENCE</scope>
    <source>
        <strain evidence="2">CBS 121739</strain>
    </source>
</reference>
<dbReference type="GeneID" id="54486662"/>
<proteinExistence type="predicted"/>
<evidence type="ECO:0000313" key="2">
    <source>
        <dbReference type="EMBL" id="KAF2756428.1"/>
    </source>
</evidence>
<dbReference type="RefSeq" id="XP_033598879.1">
    <property type="nucleotide sequence ID" value="XM_033745608.1"/>
</dbReference>
<organism evidence="2 3">
    <name type="scientific">Pseudovirgaria hyperparasitica</name>
    <dbReference type="NCBI Taxonomy" id="470096"/>
    <lineage>
        <taxon>Eukaryota</taxon>
        <taxon>Fungi</taxon>
        <taxon>Dikarya</taxon>
        <taxon>Ascomycota</taxon>
        <taxon>Pezizomycotina</taxon>
        <taxon>Dothideomycetes</taxon>
        <taxon>Dothideomycetes incertae sedis</taxon>
        <taxon>Acrospermales</taxon>
        <taxon>Acrospermaceae</taxon>
        <taxon>Pseudovirgaria</taxon>
    </lineage>
</organism>
<evidence type="ECO:0000313" key="3">
    <source>
        <dbReference type="Proteomes" id="UP000799437"/>
    </source>
</evidence>
<protein>
    <submittedName>
        <fullName evidence="2">Uncharacterized protein</fullName>
    </submittedName>
</protein>
<dbReference type="EMBL" id="ML996575">
    <property type="protein sequence ID" value="KAF2756428.1"/>
    <property type="molecule type" value="Genomic_DNA"/>
</dbReference>
<feature type="compositionally biased region" description="Low complexity" evidence="1">
    <location>
        <begin position="116"/>
        <end position="135"/>
    </location>
</feature>
<keyword evidence="3" id="KW-1185">Reference proteome</keyword>
<dbReference type="Proteomes" id="UP000799437">
    <property type="component" value="Unassembled WGS sequence"/>
</dbReference>
<accession>A0A6A6W0I5</accession>
<dbReference type="AlphaFoldDB" id="A0A6A6W0I5"/>
<evidence type="ECO:0000256" key="1">
    <source>
        <dbReference type="SAM" id="MobiDB-lite"/>
    </source>
</evidence>